<feature type="domain" description="Aminotransferase-like plant mobile" evidence="1">
    <location>
        <begin position="9"/>
        <end position="106"/>
    </location>
</feature>
<dbReference type="PANTHER" id="PTHR46033">
    <property type="entry name" value="PROTEIN MAIN-LIKE 2"/>
    <property type="match status" value="1"/>
</dbReference>
<feature type="non-terminal residue" evidence="2">
    <location>
        <position position="137"/>
    </location>
</feature>
<dbReference type="GO" id="GO:0010073">
    <property type="term" value="P:meristem maintenance"/>
    <property type="evidence" value="ECO:0007669"/>
    <property type="project" value="InterPro"/>
</dbReference>
<dbReference type="Pfam" id="PF10536">
    <property type="entry name" value="PMD"/>
    <property type="match status" value="1"/>
</dbReference>
<dbReference type="InterPro" id="IPR019557">
    <property type="entry name" value="AminoTfrase-like_pln_mobile"/>
</dbReference>
<evidence type="ECO:0000313" key="3">
    <source>
        <dbReference type="Proteomes" id="UP000095767"/>
    </source>
</evidence>
<reference evidence="2 3" key="1">
    <citation type="submission" date="2016-09" db="EMBL/GenBank/DDBJ databases">
        <title>The draft genome of Dichanthelium oligosanthes: A C3 panicoid grass species.</title>
        <authorList>
            <person name="Studer A.J."/>
            <person name="Schnable J.C."/>
            <person name="Brutnell T.P."/>
        </authorList>
    </citation>
    <scope>NUCLEOTIDE SEQUENCE [LARGE SCALE GENOMIC DNA]</scope>
    <source>
        <strain evidence="3">cv. Kellogg 1175</strain>
        <tissue evidence="2">Leaf</tissue>
    </source>
</reference>
<accession>A0A1E5VXS3</accession>
<sequence>LSPMCRRDSEYWRLNAPIIYYHVVEWHLPIRVMRQFGRLQHPNVEHPNTSRDLHKIDRRKFRGAINWAEKHQVYVQAWANRFHLRMDYNSGPVHRPDVYKQYLVWLHQNSRFTIKAPIAAKIADFVDSDGENEIVDE</sequence>
<comment type="caution">
    <text evidence="2">The sequence shown here is derived from an EMBL/GenBank/DDBJ whole genome shotgun (WGS) entry which is preliminary data.</text>
</comment>
<proteinExistence type="predicted"/>
<organism evidence="2 3">
    <name type="scientific">Dichanthelium oligosanthes</name>
    <dbReference type="NCBI Taxonomy" id="888268"/>
    <lineage>
        <taxon>Eukaryota</taxon>
        <taxon>Viridiplantae</taxon>
        <taxon>Streptophyta</taxon>
        <taxon>Embryophyta</taxon>
        <taxon>Tracheophyta</taxon>
        <taxon>Spermatophyta</taxon>
        <taxon>Magnoliopsida</taxon>
        <taxon>Liliopsida</taxon>
        <taxon>Poales</taxon>
        <taxon>Poaceae</taxon>
        <taxon>PACMAD clade</taxon>
        <taxon>Panicoideae</taxon>
        <taxon>Panicodae</taxon>
        <taxon>Paniceae</taxon>
        <taxon>Dichantheliinae</taxon>
        <taxon>Dichanthelium</taxon>
    </lineage>
</organism>
<dbReference type="Proteomes" id="UP000095767">
    <property type="component" value="Unassembled WGS sequence"/>
</dbReference>
<feature type="non-terminal residue" evidence="2">
    <location>
        <position position="1"/>
    </location>
</feature>
<dbReference type="AlphaFoldDB" id="A0A1E5VXS3"/>
<gene>
    <name evidence="2" type="ORF">BAE44_0009055</name>
</gene>
<keyword evidence="3" id="KW-1185">Reference proteome</keyword>
<dbReference type="PANTHER" id="PTHR46033:SF8">
    <property type="entry name" value="PROTEIN MAINTENANCE OF MERISTEMS-LIKE"/>
    <property type="match status" value="1"/>
</dbReference>
<name>A0A1E5VXS3_9POAL</name>
<evidence type="ECO:0000259" key="1">
    <source>
        <dbReference type="Pfam" id="PF10536"/>
    </source>
</evidence>
<protein>
    <recommendedName>
        <fullName evidence="1">Aminotransferase-like plant mobile domain-containing protein</fullName>
    </recommendedName>
</protein>
<dbReference type="InterPro" id="IPR044824">
    <property type="entry name" value="MAIN-like"/>
</dbReference>
<dbReference type="EMBL" id="LWDX02026675">
    <property type="protein sequence ID" value="OEL29924.1"/>
    <property type="molecule type" value="Genomic_DNA"/>
</dbReference>
<dbReference type="STRING" id="888268.A0A1E5VXS3"/>
<dbReference type="OrthoDB" id="593744at2759"/>
<evidence type="ECO:0000313" key="2">
    <source>
        <dbReference type="EMBL" id="OEL29924.1"/>
    </source>
</evidence>